<comment type="subcellular location">
    <subcellularLocation>
        <location evidence="1">Membrane</location>
        <topology evidence="1">Multi-pass membrane protein</topology>
    </subcellularLocation>
</comment>
<dbReference type="GO" id="GO:0016020">
    <property type="term" value="C:membrane"/>
    <property type="evidence" value="ECO:0007669"/>
    <property type="project" value="UniProtKB-SubCell"/>
</dbReference>
<dbReference type="Proteomes" id="UP000253759">
    <property type="component" value="Unassembled WGS sequence"/>
</dbReference>
<keyword evidence="3 6" id="KW-1133">Transmembrane helix</keyword>
<feature type="region of interest" description="Disordered" evidence="5">
    <location>
        <begin position="1"/>
        <end position="22"/>
    </location>
</feature>
<evidence type="ECO:0000313" key="8">
    <source>
        <dbReference type="EMBL" id="RDE09622.1"/>
    </source>
</evidence>
<feature type="domain" description="EamA" evidence="7">
    <location>
        <begin position="46"/>
        <end position="172"/>
    </location>
</feature>
<sequence>MRGCSLSPIPSAQRSHCRPDDRQRGFCDRAGRLSVLQRVLPMPLREVLIALVVVAIWGFNFTVIKLSIDELPPLLVAALRFFFAAVPAIFFVPRPRAPWLLVAAYGLTMATALYALLNLALALGMSASLASLTLQMQVMFTIPIAFFMFGEVPRRLQLVGGAVAFGGIGVIALGQGVGAELVPLGIVMVAALFWGIANNLSKRAGAIPMLPFTVWGNFIGAIPLLLLSFTFEGGPALLSHFTPPSLSAVMLIAFLAYPATLFGFAIWSWLLSRHSAASVAPFTLLVPVAGISSGVLILGEPIHAMDVAGGVLIFIGLVLSVIRIKPRQVPLNPGG</sequence>
<feature type="transmembrane region" description="Helical" evidence="6">
    <location>
        <begin position="74"/>
        <end position="92"/>
    </location>
</feature>
<accession>A0A369W8N5</accession>
<dbReference type="PANTHER" id="PTHR32322">
    <property type="entry name" value="INNER MEMBRANE TRANSPORTER"/>
    <property type="match status" value="1"/>
</dbReference>
<keyword evidence="2 6" id="KW-0812">Transmembrane</keyword>
<name>A0A369W8N5_9HYPH</name>
<gene>
    <name evidence="8" type="ORF">DVH29_05550</name>
</gene>
<feature type="transmembrane region" description="Helical" evidence="6">
    <location>
        <begin position="279"/>
        <end position="298"/>
    </location>
</feature>
<dbReference type="PANTHER" id="PTHR32322:SF9">
    <property type="entry name" value="AMINO-ACID METABOLITE EFFLUX PUMP-RELATED"/>
    <property type="match status" value="1"/>
</dbReference>
<feature type="domain" description="EamA" evidence="7">
    <location>
        <begin position="186"/>
        <end position="321"/>
    </location>
</feature>
<feature type="transmembrane region" description="Helical" evidence="6">
    <location>
        <begin position="47"/>
        <end position="68"/>
    </location>
</feature>
<feature type="transmembrane region" description="Helical" evidence="6">
    <location>
        <begin position="156"/>
        <end position="175"/>
    </location>
</feature>
<feature type="transmembrane region" description="Helical" evidence="6">
    <location>
        <begin position="304"/>
        <end position="322"/>
    </location>
</feature>
<dbReference type="Pfam" id="PF00892">
    <property type="entry name" value="EamA"/>
    <property type="match status" value="2"/>
</dbReference>
<evidence type="ECO:0000256" key="6">
    <source>
        <dbReference type="SAM" id="Phobius"/>
    </source>
</evidence>
<feature type="transmembrane region" description="Helical" evidence="6">
    <location>
        <begin position="251"/>
        <end position="272"/>
    </location>
</feature>
<evidence type="ECO:0000313" key="9">
    <source>
        <dbReference type="Proteomes" id="UP000253759"/>
    </source>
</evidence>
<feature type="transmembrane region" description="Helical" evidence="6">
    <location>
        <begin position="181"/>
        <end position="200"/>
    </location>
</feature>
<feature type="transmembrane region" description="Helical" evidence="6">
    <location>
        <begin position="129"/>
        <end position="149"/>
    </location>
</feature>
<feature type="transmembrane region" description="Helical" evidence="6">
    <location>
        <begin position="99"/>
        <end position="123"/>
    </location>
</feature>
<dbReference type="InterPro" id="IPR050638">
    <property type="entry name" value="AA-Vitamin_Transporters"/>
</dbReference>
<dbReference type="AlphaFoldDB" id="A0A369W8N5"/>
<evidence type="ECO:0000256" key="1">
    <source>
        <dbReference type="ARBA" id="ARBA00004141"/>
    </source>
</evidence>
<dbReference type="EMBL" id="QQNH01000005">
    <property type="protein sequence ID" value="RDE09622.1"/>
    <property type="molecule type" value="Genomic_DNA"/>
</dbReference>
<dbReference type="InterPro" id="IPR037185">
    <property type="entry name" value="EmrE-like"/>
</dbReference>
<reference evidence="9" key="1">
    <citation type="submission" date="2018-07" db="EMBL/GenBank/DDBJ databases">
        <authorList>
            <person name="Liu B.-T."/>
            <person name="Du Z."/>
        </authorList>
    </citation>
    <scope>NUCLEOTIDE SEQUENCE [LARGE SCALE GENOMIC DNA]</scope>
    <source>
        <strain evidence="9">XYN52</strain>
    </source>
</reference>
<dbReference type="SUPFAM" id="SSF103481">
    <property type="entry name" value="Multidrug resistance efflux transporter EmrE"/>
    <property type="match status" value="2"/>
</dbReference>
<evidence type="ECO:0000259" key="7">
    <source>
        <dbReference type="Pfam" id="PF00892"/>
    </source>
</evidence>
<evidence type="ECO:0000256" key="4">
    <source>
        <dbReference type="ARBA" id="ARBA00023136"/>
    </source>
</evidence>
<keyword evidence="9" id="KW-1185">Reference proteome</keyword>
<keyword evidence="4 6" id="KW-0472">Membrane</keyword>
<evidence type="ECO:0000256" key="3">
    <source>
        <dbReference type="ARBA" id="ARBA00022989"/>
    </source>
</evidence>
<proteinExistence type="predicted"/>
<comment type="caution">
    <text evidence="8">The sequence shown here is derived from an EMBL/GenBank/DDBJ whole genome shotgun (WGS) entry which is preliminary data.</text>
</comment>
<organism evidence="8 9">
    <name type="scientific">Pelagibacterium lacus</name>
    <dbReference type="NCBI Taxonomy" id="2282655"/>
    <lineage>
        <taxon>Bacteria</taxon>
        <taxon>Pseudomonadati</taxon>
        <taxon>Pseudomonadota</taxon>
        <taxon>Alphaproteobacteria</taxon>
        <taxon>Hyphomicrobiales</taxon>
        <taxon>Devosiaceae</taxon>
        <taxon>Pelagibacterium</taxon>
    </lineage>
</organism>
<evidence type="ECO:0000256" key="2">
    <source>
        <dbReference type="ARBA" id="ARBA00022692"/>
    </source>
</evidence>
<feature type="transmembrane region" description="Helical" evidence="6">
    <location>
        <begin position="212"/>
        <end position="231"/>
    </location>
</feature>
<evidence type="ECO:0000256" key="5">
    <source>
        <dbReference type="SAM" id="MobiDB-lite"/>
    </source>
</evidence>
<protein>
    <recommendedName>
        <fullName evidence="7">EamA domain-containing protein</fullName>
    </recommendedName>
</protein>
<dbReference type="InterPro" id="IPR000620">
    <property type="entry name" value="EamA_dom"/>
</dbReference>